<dbReference type="PANTHER" id="PTHR24198">
    <property type="entry name" value="ANKYRIN REPEAT AND PROTEIN KINASE DOMAIN-CONTAINING PROTEIN"/>
    <property type="match status" value="1"/>
</dbReference>
<dbReference type="InterPro" id="IPR002110">
    <property type="entry name" value="Ankyrin_rpt"/>
</dbReference>
<feature type="domain" description="F-box" evidence="4">
    <location>
        <begin position="1"/>
        <end position="46"/>
    </location>
</feature>
<keyword evidence="1" id="KW-0677">Repeat</keyword>
<dbReference type="PROSITE" id="PS50088">
    <property type="entry name" value="ANK_REPEAT"/>
    <property type="match status" value="1"/>
</dbReference>
<evidence type="ECO:0000313" key="5">
    <source>
        <dbReference type="EMBL" id="ODM20942.1"/>
    </source>
</evidence>
<protein>
    <recommendedName>
        <fullName evidence="4">F-box domain-containing protein</fullName>
    </recommendedName>
</protein>
<dbReference type="AlphaFoldDB" id="A0A1E3BIY9"/>
<dbReference type="VEuPathDB" id="FungiDB:SI65_03995"/>
<dbReference type="PROSITE" id="PS50297">
    <property type="entry name" value="ANK_REP_REGION"/>
    <property type="match status" value="1"/>
</dbReference>
<evidence type="ECO:0000256" key="2">
    <source>
        <dbReference type="ARBA" id="ARBA00023043"/>
    </source>
</evidence>
<proteinExistence type="predicted"/>
<dbReference type="Proteomes" id="UP000094569">
    <property type="component" value="Unassembled WGS sequence"/>
</dbReference>
<dbReference type="SUPFAM" id="SSF48403">
    <property type="entry name" value="Ankyrin repeat"/>
    <property type="match status" value="1"/>
</dbReference>
<dbReference type="InterPro" id="IPR001810">
    <property type="entry name" value="F-box_dom"/>
</dbReference>
<dbReference type="Pfam" id="PF13637">
    <property type="entry name" value="Ank_4"/>
    <property type="match status" value="1"/>
</dbReference>
<reference evidence="5 6" key="1">
    <citation type="journal article" date="2016" name="BMC Genomics">
        <title>Comparative genomic and transcriptomic analyses of the Fuzhuan brick tea-fermentation fungus Aspergillus cristatus.</title>
        <authorList>
            <person name="Ge Y."/>
            <person name="Wang Y."/>
            <person name="Liu Y."/>
            <person name="Tan Y."/>
            <person name="Ren X."/>
            <person name="Zhang X."/>
            <person name="Hyde K.D."/>
            <person name="Liu Y."/>
            <person name="Liu Z."/>
        </authorList>
    </citation>
    <scope>NUCLEOTIDE SEQUENCE [LARGE SCALE GENOMIC DNA]</scope>
    <source>
        <strain evidence="5 6">GZAAS20.1005</strain>
    </source>
</reference>
<evidence type="ECO:0000313" key="6">
    <source>
        <dbReference type="Proteomes" id="UP000094569"/>
    </source>
</evidence>
<organism evidence="5 6">
    <name type="scientific">Aspergillus cristatus</name>
    <name type="common">Chinese Fuzhuan brick tea-fermentation fungus</name>
    <name type="synonym">Eurotium cristatum</name>
    <dbReference type="NCBI Taxonomy" id="573508"/>
    <lineage>
        <taxon>Eukaryota</taxon>
        <taxon>Fungi</taxon>
        <taxon>Dikarya</taxon>
        <taxon>Ascomycota</taxon>
        <taxon>Pezizomycotina</taxon>
        <taxon>Eurotiomycetes</taxon>
        <taxon>Eurotiomycetidae</taxon>
        <taxon>Eurotiales</taxon>
        <taxon>Aspergillaceae</taxon>
        <taxon>Aspergillus</taxon>
        <taxon>Aspergillus subgen. Aspergillus</taxon>
    </lineage>
</organism>
<comment type="caution">
    <text evidence="5">The sequence shown here is derived from an EMBL/GenBank/DDBJ whole genome shotgun (WGS) entry which is preliminary data.</text>
</comment>
<accession>A0A1E3BIY9</accession>
<dbReference type="EMBL" id="JXNT01000003">
    <property type="protein sequence ID" value="ODM20942.1"/>
    <property type="molecule type" value="Genomic_DNA"/>
</dbReference>
<sequence length="162" mass="18352">MAMLKLPYELLMLIARQLESKDLNALLQCHPYLYHSLNNYLYYYNVHHHDASALFWATTAGSDVTLQRLLDAGANVRWELRYWACSKSSPSRIHLRGRAEGIKERPISYAASHGHVEIVAKLLDQGVDINYQDPDSLSLFALAARGGHFDLVRCSLAWAPVN</sequence>
<keyword evidence="2 3" id="KW-0040">ANK repeat</keyword>
<dbReference type="SMART" id="SM00248">
    <property type="entry name" value="ANK"/>
    <property type="match status" value="2"/>
</dbReference>
<dbReference type="PROSITE" id="PS50181">
    <property type="entry name" value="FBOX"/>
    <property type="match status" value="1"/>
</dbReference>
<gene>
    <name evidence="5" type="ORF">SI65_03995</name>
</gene>
<evidence type="ECO:0000256" key="1">
    <source>
        <dbReference type="ARBA" id="ARBA00022737"/>
    </source>
</evidence>
<dbReference type="STRING" id="573508.A0A1E3BIY9"/>
<dbReference type="Gene3D" id="1.25.40.20">
    <property type="entry name" value="Ankyrin repeat-containing domain"/>
    <property type="match status" value="1"/>
</dbReference>
<name>A0A1E3BIY9_ASPCR</name>
<feature type="repeat" description="ANK" evidence="3">
    <location>
        <begin position="102"/>
        <end position="134"/>
    </location>
</feature>
<evidence type="ECO:0000259" key="4">
    <source>
        <dbReference type="PROSITE" id="PS50181"/>
    </source>
</evidence>
<evidence type="ECO:0000256" key="3">
    <source>
        <dbReference type="PROSITE-ProRule" id="PRU00023"/>
    </source>
</evidence>
<dbReference type="InterPro" id="IPR036770">
    <property type="entry name" value="Ankyrin_rpt-contain_sf"/>
</dbReference>
<dbReference type="PANTHER" id="PTHR24198:SF165">
    <property type="entry name" value="ANKYRIN REPEAT-CONTAINING PROTEIN-RELATED"/>
    <property type="match status" value="1"/>
</dbReference>
<dbReference type="OrthoDB" id="4772757at2759"/>
<keyword evidence="6" id="KW-1185">Reference proteome</keyword>